<dbReference type="SUPFAM" id="SSF55021">
    <property type="entry name" value="ACT-like"/>
    <property type="match status" value="1"/>
</dbReference>
<reference evidence="2" key="1">
    <citation type="submission" date="2022-04" db="EMBL/GenBank/DDBJ databases">
        <title>Paenibacillus mangrovi sp. nov., a novel endophytic bacterium isolated from bark of Kandelia candel.</title>
        <authorList>
            <person name="Tuo L."/>
        </authorList>
    </citation>
    <scope>NUCLEOTIDE SEQUENCE</scope>
    <source>
        <strain evidence="2">KQZ6P-2</strain>
    </source>
</reference>
<evidence type="ECO:0000313" key="2">
    <source>
        <dbReference type="EMBL" id="MCJ8010423.1"/>
    </source>
</evidence>
<dbReference type="AlphaFoldDB" id="A0A9X1WMN1"/>
<dbReference type="RefSeq" id="WP_244718427.1">
    <property type="nucleotide sequence ID" value="NZ_JALIRP010000001.1"/>
</dbReference>
<evidence type="ECO:0000259" key="1">
    <source>
        <dbReference type="Pfam" id="PF13840"/>
    </source>
</evidence>
<protein>
    <submittedName>
        <fullName evidence="2">ACT domain-containing protein</fullName>
    </submittedName>
</protein>
<sequence>MEFGLTGILYALTKPLAEHEIPVFAVSPIYNTDYLLVKYDQLEKAREALTLAGYTSYVIPNE</sequence>
<dbReference type="EMBL" id="JALIRP010000001">
    <property type="protein sequence ID" value="MCJ8010423.1"/>
    <property type="molecule type" value="Genomic_DNA"/>
</dbReference>
<feature type="domain" description="CASTOR ACT" evidence="1">
    <location>
        <begin position="1"/>
        <end position="49"/>
    </location>
</feature>
<name>A0A9X1WMN1_9BACL</name>
<dbReference type="Proteomes" id="UP001139347">
    <property type="component" value="Unassembled WGS sequence"/>
</dbReference>
<dbReference type="Gene3D" id="3.30.2130.10">
    <property type="entry name" value="VC0802-like"/>
    <property type="match status" value="1"/>
</dbReference>
<dbReference type="Pfam" id="PF13840">
    <property type="entry name" value="ACT_7"/>
    <property type="match status" value="1"/>
</dbReference>
<accession>A0A9X1WMN1</accession>
<evidence type="ECO:0000313" key="3">
    <source>
        <dbReference type="Proteomes" id="UP001139347"/>
    </source>
</evidence>
<keyword evidence="3" id="KW-1185">Reference proteome</keyword>
<dbReference type="InterPro" id="IPR045865">
    <property type="entry name" value="ACT-like_dom_sf"/>
</dbReference>
<proteinExistence type="predicted"/>
<gene>
    <name evidence="2" type="ORF">MUG84_01540</name>
</gene>
<organism evidence="2 3">
    <name type="scientific">Paenibacillus mangrovi</name>
    <dbReference type="NCBI Taxonomy" id="2931978"/>
    <lineage>
        <taxon>Bacteria</taxon>
        <taxon>Bacillati</taxon>
        <taxon>Bacillota</taxon>
        <taxon>Bacilli</taxon>
        <taxon>Bacillales</taxon>
        <taxon>Paenibacillaceae</taxon>
        <taxon>Paenibacillus</taxon>
    </lineage>
</organism>
<comment type="caution">
    <text evidence="2">The sequence shown here is derived from an EMBL/GenBank/DDBJ whole genome shotgun (WGS) entry which is preliminary data.</text>
</comment>
<dbReference type="InterPro" id="IPR027795">
    <property type="entry name" value="CASTOR_ACT_dom"/>
</dbReference>